<feature type="compositionally biased region" description="Acidic residues" evidence="5">
    <location>
        <begin position="450"/>
        <end position="460"/>
    </location>
</feature>
<dbReference type="STRING" id="8355.A0A1L8HVR5"/>
<protein>
    <submittedName>
        <fullName evidence="8">AF4/FMR2 family member 1 isoform X1</fullName>
    </submittedName>
</protein>
<feature type="compositionally biased region" description="Polar residues" evidence="5">
    <location>
        <begin position="123"/>
        <end position="142"/>
    </location>
</feature>
<keyword evidence="7" id="KW-1185">Reference proteome</keyword>
<evidence type="ECO:0000313" key="9">
    <source>
        <dbReference type="Xenbase" id="XB-GENE-6488271"/>
    </source>
</evidence>
<feature type="compositionally biased region" description="Polar residues" evidence="5">
    <location>
        <begin position="412"/>
        <end position="426"/>
    </location>
</feature>
<proteinExistence type="inferred from homology"/>
<dbReference type="RefSeq" id="XP_018108715.1">
    <property type="nucleotide sequence ID" value="XM_018253226.2"/>
</dbReference>
<dbReference type="Gene3D" id="6.10.250.2670">
    <property type="match status" value="1"/>
</dbReference>
<evidence type="ECO:0000256" key="4">
    <source>
        <dbReference type="ARBA" id="ARBA00023242"/>
    </source>
</evidence>
<keyword evidence="4" id="KW-0539">Nucleus</keyword>
<reference evidence="8" key="1">
    <citation type="submission" date="2025-08" db="UniProtKB">
        <authorList>
            <consortium name="RefSeq"/>
        </authorList>
    </citation>
    <scope>IDENTIFICATION</scope>
    <source>
        <strain evidence="8">J_2021</strain>
        <tissue evidence="8">Erythrocytes</tissue>
    </source>
</reference>
<dbReference type="InterPro" id="IPR043640">
    <property type="entry name" value="AF4/FMR2_CHD"/>
</dbReference>
<comment type="similarity">
    <text evidence="2">Belongs to the AF4 family.</text>
</comment>
<feature type="region of interest" description="Disordered" evidence="5">
    <location>
        <begin position="95"/>
        <end position="237"/>
    </location>
</feature>
<feature type="compositionally biased region" description="Polar residues" evidence="5">
    <location>
        <begin position="846"/>
        <end position="865"/>
    </location>
</feature>
<dbReference type="GO" id="GO:0010468">
    <property type="term" value="P:regulation of gene expression"/>
    <property type="evidence" value="ECO:0000318"/>
    <property type="project" value="GO_Central"/>
</dbReference>
<dbReference type="GO" id="GO:0032783">
    <property type="term" value="C:super elongation complex"/>
    <property type="evidence" value="ECO:0000318"/>
    <property type="project" value="GO_Central"/>
</dbReference>
<dbReference type="AlphaFoldDB" id="A0A1L8HVR5"/>
<feature type="compositionally biased region" description="Acidic residues" evidence="5">
    <location>
        <begin position="391"/>
        <end position="408"/>
    </location>
</feature>
<feature type="compositionally biased region" description="Basic residues" evidence="5">
    <location>
        <begin position="761"/>
        <end position="773"/>
    </location>
</feature>
<feature type="region of interest" description="Disordered" evidence="5">
    <location>
        <begin position="336"/>
        <end position="659"/>
    </location>
</feature>
<feature type="compositionally biased region" description="Basic and acidic residues" evidence="5">
    <location>
        <begin position="742"/>
        <end position="760"/>
    </location>
</feature>
<dbReference type="OMA" id="KFTMSLK"/>
<feature type="region of interest" description="Disordered" evidence="5">
    <location>
        <begin position="1041"/>
        <end position="1083"/>
    </location>
</feature>
<dbReference type="PANTHER" id="PTHR10528">
    <property type="entry name" value="AF4/FMR2 FAMILY MEMBER"/>
    <property type="match status" value="1"/>
</dbReference>
<feature type="compositionally biased region" description="Low complexity" evidence="5">
    <location>
        <begin position="1068"/>
        <end position="1083"/>
    </location>
</feature>
<dbReference type="Pfam" id="PF05110">
    <property type="entry name" value="AF-4"/>
    <property type="match status" value="1"/>
</dbReference>
<name>A0A1L8HVR5_XENLA</name>
<evidence type="ECO:0000256" key="5">
    <source>
        <dbReference type="SAM" id="MobiDB-lite"/>
    </source>
</evidence>
<feature type="compositionally biased region" description="Basic residues" evidence="5">
    <location>
        <begin position="155"/>
        <end position="164"/>
    </location>
</feature>
<dbReference type="Pfam" id="PF18876">
    <property type="entry name" value="AFF4_CHD"/>
    <property type="match status" value="1"/>
</dbReference>
<evidence type="ECO:0000313" key="8">
    <source>
        <dbReference type="RefSeq" id="XP_018108715.1"/>
    </source>
</evidence>
<dbReference type="Xenbase" id="XB-GENE-6488271">
    <property type="gene designation" value="aff1.L"/>
</dbReference>
<evidence type="ECO:0000256" key="3">
    <source>
        <dbReference type="ARBA" id="ARBA00022553"/>
    </source>
</evidence>
<dbReference type="Bgee" id="108711465">
    <property type="expression patterns" value="Expressed in liver and 17 other cell types or tissues"/>
</dbReference>
<dbReference type="GeneID" id="108711465"/>
<sequence>MTRIAMAAQSSLYNEERNLLRLRERERRNQEVHQEKETFIDCAPLFPEPYKTSKGDELSSRIQSMLGNYEEVEEPIGANGNIHISDISKSGVAVSTLQKTERQRVGPPISSTAVSSRHHQRPQTDNDIPSWQLIKSHSSVRSHTQDLIPFEQRSRTKTKNKNGKRLKEYDCTEQSSSPSSISALSPLLSSLSSPIKPLSPLHSTQQTDSKPQTDETEDKAYRHATPVHNDTGNRDGPASVTNLITATQTFPSSMSSKASAMPQKPTAYVRPMDGQDQVLSESPYIKPLQEDYYEESYGNLTDEKLSKLENPSETFDTLSNEAQCVEEILKEMTHSWPPPLTAIHTPSTSEPSKFSFPSKENQRVPSVKGNQKQYDTSSKQLPSPQQGTSMLEDDLQLSDSDNSNEDEVCEKPSSSAPPSVLQSQTNSVVSAHSSSVESESSESDSSSDSGSEDISSDNEVIEPPRVPTPEPDPDIWQLRHYMNKVGQSAAPVENHNLVDQELSSQWESKTQGSIPPSPHESPKNLETSHKTSPWTSPEQVQNKEDCPESPVVSKTVTPRQTAGIKQPSKSFKSLGPEEPNVGLKVESEPYRPRDQPSKEKPSVKTKDKIELNVCKDTKASIAQTSEKKKHKSSHHVSSSKKCSNSLSEKSHSTHSLPQCSHNALSVTSVKVQSKANNRTHLSHPAVVVRENLHKDKVLLPIGDNRLPPLTNNHKTCSLVVKIELSLLSNVPGVAIKANQLKSKKESCKETTSLRKEESQKKHSKNHSKEHTKRKVEEGERNVTHKKIKLETETQSNSSHKQLPTKKALKESSESFSKKHRQEKPMSPTEHTQKKPEKLPQKRHPSENTTCSQLSTTTSKSNQKEPSSSKHRKLEEKLSHHVKTSKGSAENNTNPFPVPSLPNGNAKPTRPQLKFEEKLLSPEHYMKEAKKLKHKADAMSDKIGKSFNYLDAAMFFIECGIAMEADVQAPKSAYTMIAETVDLIKFILKLKNFTDSSAPAYEKSFAVLCMRCQSVLYMAMFRYKKDTAIKYSRTLGEHFKSSSRAAQVPSPCVTRSTGTPSPLSPTPSPASSGGSQPGSIASNSGSSSVAIPQMIHHIASSYVNITSYFLYAYDIWEQADLLAKKHKEFFADLSTVVCPLALNSPMDKLVHYTRQGLQWLRLETSLT</sequence>
<feature type="compositionally biased region" description="Low complexity" evidence="5">
    <location>
        <begin position="427"/>
        <end position="449"/>
    </location>
</feature>
<feature type="compositionally biased region" description="Low complexity" evidence="5">
    <location>
        <begin position="175"/>
        <end position="203"/>
    </location>
</feature>
<dbReference type="PANTHER" id="PTHR10528:SF6">
    <property type="entry name" value="AF4_FMR2 FAMILY MEMBER 1"/>
    <property type="match status" value="1"/>
</dbReference>
<feature type="compositionally biased region" description="Polar residues" evidence="5">
    <location>
        <begin position="501"/>
        <end position="514"/>
    </location>
</feature>
<feature type="compositionally biased region" description="Polar residues" evidence="5">
    <location>
        <begin position="884"/>
        <end position="894"/>
    </location>
</feature>
<feature type="compositionally biased region" description="Polar residues" evidence="5">
    <location>
        <begin position="530"/>
        <end position="540"/>
    </location>
</feature>
<feature type="compositionally biased region" description="Basic and acidic residues" evidence="5">
    <location>
        <begin position="585"/>
        <end position="618"/>
    </location>
</feature>
<keyword evidence="3" id="KW-0597">Phosphoprotein</keyword>
<evidence type="ECO:0000256" key="1">
    <source>
        <dbReference type="ARBA" id="ARBA00004123"/>
    </source>
</evidence>
<accession>A0A1L8HVR5</accession>
<organism evidence="7 8">
    <name type="scientific">Xenopus laevis</name>
    <name type="common">African clawed frog</name>
    <dbReference type="NCBI Taxonomy" id="8355"/>
    <lineage>
        <taxon>Eukaryota</taxon>
        <taxon>Metazoa</taxon>
        <taxon>Chordata</taxon>
        <taxon>Craniata</taxon>
        <taxon>Vertebrata</taxon>
        <taxon>Euteleostomi</taxon>
        <taxon>Amphibia</taxon>
        <taxon>Batrachia</taxon>
        <taxon>Anura</taxon>
        <taxon>Pipoidea</taxon>
        <taxon>Pipidae</taxon>
        <taxon>Xenopodinae</taxon>
        <taxon>Xenopus</taxon>
        <taxon>Xenopus</taxon>
    </lineage>
</organism>
<gene>
    <name evidence="8 9" type="primary">aff1.L</name>
</gene>
<dbReference type="Proteomes" id="UP000186698">
    <property type="component" value="Chromosome 1L"/>
</dbReference>
<feature type="compositionally biased region" description="Polar residues" evidence="5">
    <location>
        <begin position="368"/>
        <end position="389"/>
    </location>
</feature>
<dbReference type="OrthoDB" id="6382204at2759"/>
<feature type="domain" description="AF4/FMR2 C-terminal homology" evidence="6">
    <location>
        <begin position="904"/>
        <end position="1165"/>
    </location>
</feature>
<feature type="region of interest" description="Disordered" evidence="5">
    <location>
        <begin position="739"/>
        <end position="909"/>
    </location>
</feature>
<feature type="compositionally biased region" description="Basic and acidic residues" evidence="5">
    <location>
        <begin position="830"/>
        <end position="845"/>
    </location>
</feature>
<dbReference type="KEGG" id="xla:108711465"/>
<evidence type="ECO:0000259" key="6">
    <source>
        <dbReference type="Pfam" id="PF18876"/>
    </source>
</evidence>
<dbReference type="PaxDb" id="8355-A0A1L8HVR5"/>
<dbReference type="InterPro" id="IPR007797">
    <property type="entry name" value="AF4/FMR2"/>
</dbReference>
<feature type="compositionally biased region" description="Basic and acidic residues" evidence="5">
    <location>
        <begin position="807"/>
        <end position="816"/>
    </location>
</feature>
<comment type="subcellular location">
    <subcellularLocation>
        <location evidence="1">Nucleus</location>
    </subcellularLocation>
</comment>
<evidence type="ECO:0000256" key="2">
    <source>
        <dbReference type="ARBA" id="ARBA00007354"/>
    </source>
</evidence>
<feature type="compositionally biased region" description="Polar residues" evidence="5">
    <location>
        <begin position="792"/>
        <end position="801"/>
    </location>
</feature>
<evidence type="ECO:0000313" key="7">
    <source>
        <dbReference type="Proteomes" id="UP000186698"/>
    </source>
</evidence>
<feature type="compositionally biased region" description="Basic residues" evidence="5">
    <location>
        <begin position="627"/>
        <end position="638"/>
    </location>
</feature>
<dbReference type="CTD" id="108711465"/>
<feature type="compositionally biased region" description="Basic and acidic residues" evidence="5">
    <location>
        <begin position="520"/>
        <end position="529"/>
    </location>
</feature>
<dbReference type="AGR" id="Xenbase:XB-GENE-6488271"/>